<reference evidence="2" key="1">
    <citation type="submission" date="2020-05" db="EMBL/GenBank/DDBJ databases">
        <title>Genomic Encyclopedia of Type Strains, Phase IV (KMG-V): Genome sequencing to study the core and pangenomes of soil and plant-associated prokaryotes.</title>
        <authorList>
            <person name="Whitman W."/>
        </authorList>
    </citation>
    <scope>NUCLEOTIDE SEQUENCE</scope>
    <source>
        <strain evidence="2">16F</strain>
    </source>
</reference>
<feature type="transmembrane region" description="Helical" evidence="1">
    <location>
        <begin position="183"/>
        <end position="205"/>
    </location>
</feature>
<dbReference type="AlphaFoldDB" id="A0A8J8G873"/>
<feature type="transmembrane region" description="Helical" evidence="1">
    <location>
        <begin position="75"/>
        <end position="94"/>
    </location>
</feature>
<organism evidence="2 3">
    <name type="scientific">Frigoriflavimonas asaccharolytica</name>
    <dbReference type="NCBI Taxonomy" id="2735899"/>
    <lineage>
        <taxon>Bacteria</taxon>
        <taxon>Pseudomonadati</taxon>
        <taxon>Bacteroidota</taxon>
        <taxon>Flavobacteriia</taxon>
        <taxon>Flavobacteriales</taxon>
        <taxon>Weeksellaceae</taxon>
        <taxon>Frigoriflavimonas</taxon>
    </lineage>
</organism>
<accession>A0A8J8G873</accession>
<keyword evidence="1" id="KW-1133">Transmembrane helix</keyword>
<evidence type="ECO:0008006" key="4">
    <source>
        <dbReference type="Google" id="ProtNLM"/>
    </source>
</evidence>
<comment type="caution">
    <text evidence="2">The sequence shown here is derived from an EMBL/GenBank/DDBJ whole genome shotgun (WGS) entry which is preliminary data.</text>
</comment>
<evidence type="ECO:0000313" key="3">
    <source>
        <dbReference type="Proteomes" id="UP000610746"/>
    </source>
</evidence>
<dbReference type="EMBL" id="JABSNO010000004">
    <property type="protein sequence ID" value="NRS91722.1"/>
    <property type="molecule type" value="Genomic_DNA"/>
</dbReference>
<dbReference type="RefSeq" id="WP_173778343.1">
    <property type="nucleotide sequence ID" value="NZ_JABSNO010000004.1"/>
</dbReference>
<dbReference type="Proteomes" id="UP000610746">
    <property type="component" value="Unassembled WGS sequence"/>
</dbReference>
<feature type="transmembrane region" description="Helical" evidence="1">
    <location>
        <begin position="251"/>
        <end position="273"/>
    </location>
</feature>
<gene>
    <name evidence="2" type="ORF">HNQ03_000789</name>
</gene>
<sequence>MYRKYKHKILFLLIGLVYSAVFYNGYIEFLNGWFDYAGFLIIEGRRENLPFFILSFFFCILPLLFYNGFNRISSFLSIFIYYLLYVPIILTFFFNLEGSALYVSYLQFLFVLSMIILFKADKFVLKIKFRLPGDFDVFKFVLFACGFLTLYVAFVYRDNLEFVGFDHVYEHRSSNEQLGADVFTGYLSVWLHNVLIPICLSYSLFAKKKLYFIVATISAIIIYMATAAKSVLLFPLIFLAIFWFLKKRSLNYAFLSIGIVLSVVLVTTLFTGFSEFTSLLWMRTVGNGGYLTKFYHDFFETNPITYYTHINVVNAITNGYPYDKTLGEVVGNFYWNDANTNANFWATDGIAALGDFGILFSSVLLFFLFVIFNTITVNYNKLFLILILIPYSLALLNASLFSSLVTGGGFLVFGFLMLNSTQNNKYIMINENNTDNL</sequence>
<feature type="transmembrane region" description="Helical" evidence="1">
    <location>
        <begin position="138"/>
        <end position="156"/>
    </location>
</feature>
<name>A0A8J8G873_9FLAO</name>
<proteinExistence type="predicted"/>
<keyword evidence="1" id="KW-0472">Membrane</keyword>
<keyword evidence="3" id="KW-1185">Reference proteome</keyword>
<feature type="transmembrane region" description="Helical" evidence="1">
    <location>
        <begin position="212"/>
        <end position="245"/>
    </location>
</feature>
<feature type="transmembrane region" description="Helical" evidence="1">
    <location>
        <begin position="356"/>
        <end position="377"/>
    </location>
</feature>
<feature type="transmembrane region" description="Helical" evidence="1">
    <location>
        <begin position="9"/>
        <end position="29"/>
    </location>
</feature>
<keyword evidence="1" id="KW-0812">Transmembrane</keyword>
<feature type="transmembrane region" description="Helical" evidence="1">
    <location>
        <begin position="383"/>
        <end position="416"/>
    </location>
</feature>
<evidence type="ECO:0000313" key="2">
    <source>
        <dbReference type="EMBL" id="NRS91722.1"/>
    </source>
</evidence>
<feature type="transmembrane region" description="Helical" evidence="1">
    <location>
        <begin position="49"/>
        <end position="68"/>
    </location>
</feature>
<feature type="transmembrane region" description="Helical" evidence="1">
    <location>
        <begin position="100"/>
        <end position="118"/>
    </location>
</feature>
<evidence type="ECO:0000256" key="1">
    <source>
        <dbReference type="SAM" id="Phobius"/>
    </source>
</evidence>
<protein>
    <recommendedName>
        <fullName evidence="4">Oligosaccharide repeat unit polymerase</fullName>
    </recommendedName>
</protein>